<reference evidence="2 3" key="1">
    <citation type="submission" date="2015-09" db="EMBL/GenBank/DDBJ databases">
        <authorList>
            <person name="Jackson K.R."/>
            <person name="Lunt B.L."/>
            <person name="Fisher J.N.B."/>
            <person name="Gardner A.V."/>
            <person name="Bailey M.E."/>
            <person name="Deus L.M."/>
            <person name="Earl A.S."/>
            <person name="Gibby P.D."/>
            <person name="Hartmann K.A."/>
            <person name="Liu J.E."/>
            <person name="Manci A.M."/>
            <person name="Nielsen D.A."/>
            <person name="Solomon M.B."/>
            <person name="Breakwell D.P."/>
            <person name="Burnett S.H."/>
            <person name="Grose J.H."/>
        </authorList>
    </citation>
    <scope>NUCLEOTIDE SEQUENCE [LARGE SCALE GENOMIC DNA]</scope>
    <source>
        <strain evidence="2 3">CECT 7799</strain>
    </source>
</reference>
<organism evidence="2 3">
    <name type="scientific">Jannaschia seosinensis</name>
    <dbReference type="NCBI Taxonomy" id="313367"/>
    <lineage>
        <taxon>Bacteria</taxon>
        <taxon>Pseudomonadati</taxon>
        <taxon>Pseudomonadota</taxon>
        <taxon>Alphaproteobacteria</taxon>
        <taxon>Rhodobacterales</taxon>
        <taxon>Roseobacteraceae</taxon>
        <taxon>Jannaschia</taxon>
    </lineage>
</organism>
<gene>
    <name evidence="2" type="ORF">JSE7799_02150</name>
</gene>
<dbReference type="STRING" id="313367.JSE7799_02150"/>
<dbReference type="RefSeq" id="WP_055663614.1">
    <property type="nucleotide sequence ID" value="NZ_CYPR01000142.1"/>
</dbReference>
<proteinExistence type="predicted"/>
<protein>
    <submittedName>
        <fullName evidence="2">Uncharacterized protein</fullName>
    </submittedName>
</protein>
<evidence type="ECO:0000313" key="3">
    <source>
        <dbReference type="Proteomes" id="UP000049455"/>
    </source>
</evidence>
<dbReference type="OrthoDB" id="9804253at2"/>
<name>A0A0M7BC77_9RHOB</name>
<feature type="region of interest" description="Disordered" evidence="1">
    <location>
        <begin position="1"/>
        <end position="21"/>
    </location>
</feature>
<dbReference type="Proteomes" id="UP000049455">
    <property type="component" value="Unassembled WGS sequence"/>
</dbReference>
<dbReference type="AlphaFoldDB" id="A0A0M7BC77"/>
<dbReference type="EMBL" id="CYPR01000142">
    <property type="protein sequence ID" value="CUH39424.1"/>
    <property type="molecule type" value="Genomic_DNA"/>
</dbReference>
<evidence type="ECO:0000313" key="2">
    <source>
        <dbReference type="EMBL" id="CUH39424.1"/>
    </source>
</evidence>
<keyword evidence="3" id="KW-1185">Reference proteome</keyword>
<sequence>MTETVSFKPPVRERAEAQSAEMTEEQAKCVRQVANELHRLNQAVIQLVESGVSVEILRTSRHHADGAWGDMVVPVVVRR</sequence>
<accession>A0A0M7BC77</accession>
<evidence type="ECO:0000256" key="1">
    <source>
        <dbReference type="SAM" id="MobiDB-lite"/>
    </source>
</evidence>